<dbReference type="PROSITE" id="PS51902">
    <property type="entry name" value="CLPX_ZB"/>
    <property type="match status" value="1"/>
</dbReference>
<feature type="binding site" evidence="1">
    <location>
        <position position="17"/>
    </location>
    <ligand>
        <name>Zn(2+)</name>
        <dbReference type="ChEBI" id="CHEBI:29105"/>
    </ligand>
</feature>
<dbReference type="Proteomes" id="UP000028135">
    <property type="component" value="Unassembled WGS sequence"/>
</dbReference>
<comment type="similarity">
    <text evidence="1">Belongs to the ClpX chaperone family.</text>
</comment>
<dbReference type="EMBL" id="JANF02000027">
    <property type="protein sequence ID" value="KER37265.1"/>
    <property type="molecule type" value="Genomic_DNA"/>
</dbReference>
<feature type="binding site" evidence="1">
    <location>
        <position position="42"/>
    </location>
    <ligand>
        <name>Zn(2+)</name>
        <dbReference type="ChEBI" id="CHEBI:29105"/>
    </ligand>
</feature>
<feature type="binding site" evidence="1">
    <location>
        <position position="20"/>
    </location>
    <ligand>
        <name>Zn(2+)</name>
        <dbReference type="ChEBI" id="CHEBI:29105"/>
    </ligand>
</feature>
<sequence length="77" mass="8246">MTPTHQIGRGEGQTLYCSFCARSQHEALVLIAGPTVFICEECVDLSAAIVAEKRSAHSHRDMVAADIGCAIAFRVKG</sequence>
<keyword evidence="1" id="KW-0862">Zinc</keyword>
<dbReference type="SUPFAM" id="SSF57716">
    <property type="entry name" value="Glucocorticoid receptor-like (DNA-binding domain)"/>
    <property type="match status" value="1"/>
</dbReference>
<evidence type="ECO:0000259" key="2">
    <source>
        <dbReference type="PROSITE" id="PS51902"/>
    </source>
</evidence>
<comment type="caution">
    <text evidence="3">The sequence shown here is derived from an EMBL/GenBank/DDBJ whole genome shotgun (WGS) entry which is preliminary data.</text>
</comment>
<feature type="binding site" evidence="1">
    <location>
        <position position="39"/>
    </location>
    <ligand>
        <name>Zn(2+)</name>
        <dbReference type="ChEBI" id="CHEBI:29105"/>
    </ligand>
</feature>
<dbReference type="InterPro" id="IPR038366">
    <property type="entry name" value="Znf_CppX_C4_sf"/>
</dbReference>
<evidence type="ECO:0000256" key="1">
    <source>
        <dbReference type="PROSITE-ProRule" id="PRU01250"/>
    </source>
</evidence>
<dbReference type="GO" id="GO:0046983">
    <property type="term" value="F:protein dimerization activity"/>
    <property type="evidence" value="ECO:0007669"/>
    <property type="project" value="UniProtKB-UniRule"/>
</dbReference>
<keyword evidence="1" id="KW-0143">Chaperone</keyword>
<dbReference type="GO" id="GO:0051082">
    <property type="term" value="F:unfolded protein binding"/>
    <property type="evidence" value="ECO:0007669"/>
    <property type="project" value="UniProtKB-UniRule"/>
</dbReference>
<organism evidence="3 4">
    <name type="scientific">Sphingobium indicum F2</name>
    <dbReference type="NCBI Taxonomy" id="1450518"/>
    <lineage>
        <taxon>Bacteria</taxon>
        <taxon>Pseudomonadati</taxon>
        <taxon>Pseudomonadota</taxon>
        <taxon>Alphaproteobacteria</taxon>
        <taxon>Sphingomonadales</taxon>
        <taxon>Sphingomonadaceae</taxon>
        <taxon>Sphingobium</taxon>
    </lineage>
</organism>
<feature type="domain" description="ClpX-type ZB" evidence="2">
    <location>
        <begin position="4"/>
        <end position="58"/>
    </location>
</feature>
<dbReference type="Pfam" id="PF06689">
    <property type="entry name" value="zf-C4_ClpX"/>
    <property type="match status" value="1"/>
</dbReference>
<dbReference type="SMART" id="SM00994">
    <property type="entry name" value="zf-C4_ClpX"/>
    <property type="match status" value="1"/>
</dbReference>
<keyword evidence="1" id="KW-0479">Metal-binding</keyword>
<reference evidence="3 4" key="1">
    <citation type="submission" date="2014-05" db="EMBL/GenBank/DDBJ databases">
        <title>Genome Announcement of Sphingobium lucknowense F2.</title>
        <authorList>
            <person name="Lal R."/>
            <person name="Negi V."/>
            <person name="Lata P."/>
            <person name="Sangwan N."/>
            <person name="Gupta S.K."/>
            <person name="Rao D.L.N."/>
            <person name="Das S."/>
        </authorList>
    </citation>
    <scope>NUCLEOTIDE SEQUENCE [LARGE SCALE GENOMIC DNA]</scope>
    <source>
        <strain evidence="3 4">F2</strain>
    </source>
</reference>
<protein>
    <recommendedName>
        <fullName evidence="2">ClpX-type ZB domain-containing protein</fullName>
    </recommendedName>
</protein>
<dbReference type="InterPro" id="IPR059188">
    <property type="entry name" value="Znf_CLPX-like"/>
</dbReference>
<evidence type="ECO:0000313" key="4">
    <source>
        <dbReference type="Proteomes" id="UP000028135"/>
    </source>
</evidence>
<dbReference type="AlphaFoldDB" id="A0A8E1C3H1"/>
<gene>
    <name evidence="3" type="ORF">AL00_06215</name>
</gene>
<dbReference type="Gene3D" id="6.20.220.10">
    <property type="entry name" value="ClpX chaperone, C4-type zinc finger domain"/>
    <property type="match status" value="1"/>
</dbReference>
<dbReference type="RefSeq" id="WP_020820829.1">
    <property type="nucleotide sequence ID" value="NZ_JANF02000027.1"/>
</dbReference>
<dbReference type="GO" id="GO:0006457">
    <property type="term" value="P:protein folding"/>
    <property type="evidence" value="ECO:0007669"/>
    <property type="project" value="UniProtKB-UniRule"/>
</dbReference>
<evidence type="ECO:0000313" key="3">
    <source>
        <dbReference type="EMBL" id="KER37265.1"/>
    </source>
</evidence>
<name>A0A8E1C3H1_9SPHN</name>
<dbReference type="InterPro" id="IPR010603">
    <property type="entry name" value="Znf_CppX_C4"/>
</dbReference>
<proteinExistence type="inferred from homology"/>
<accession>A0A8E1C3H1</accession>
<dbReference type="GO" id="GO:0008270">
    <property type="term" value="F:zinc ion binding"/>
    <property type="evidence" value="ECO:0007669"/>
    <property type="project" value="UniProtKB-UniRule"/>
</dbReference>